<dbReference type="Pfam" id="PF03466">
    <property type="entry name" value="LysR_substrate"/>
    <property type="match status" value="1"/>
</dbReference>
<evidence type="ECO:0000256" key="4">
    <source>
        <dbReference type="ARBA" id="ARBA00023159"/>
    </source>
</evidence>
<organism evidence="8 9">
    <name type="scientific">Gordonia hongkongensis</name>
    <dbReference type="NCBI Taxonomy" id="1701090"/>
    <lineage>
        <taxon>Bacteria</taxon>
        <taxon>Bacillati</taxon>
        <taxon>Actinomycetota</taxon>
        <taxon>Actinomycetes</taxon>
        <taxon>Mycobacteriales</taxon>
        <taxon>Gordoniaceae</taxon>
        <taxon>Gordonia</taxon>
    </lineage>
</organism>
<dbReference type="Proteomes" id="UP001213504">
    <property type="component" value="Chromosome"/>
</dbReference>
<dbReference type="PANTHER" id="PTHR30346">
    <property type="entry name" value="TRANSCRIPTIONAL DUAL REGULATOR HCAR-RELATED"/>
    <property type="match status" value="1"/>
</dbReference>
<evidence type="ECO:0000256" key="5">
    <source>
        <dbReference type="ARBA" id="ARBA00023163"/>
    </source>
</evidence>
<gene>
    <name evidence="8" type="ORF">P9A14_21995</name>
</gene>
<evidence type="ECO:0000256" key="6">
    <source>
        <dbReference type="SAM" id="MobiDB-lite"/>
    </source>
</evidence>
<comment type="similarity">
    <text evidence="1">Belongs to the LysR transcriptional regulatory family.</text>
</comment>
<evidence type="ECO:0000313" key="8">
    <source>
        <dbReference type="EMBL" id="WFP24757.1"/>
    </source>
</evidence>
<name>A0AAX3T7Z1_9ACTN</name>
<evidence type="ECO:0000313" key="9">
    <source>
        <dbReference type="Proteomes" id="UP001213504"/>
    </source>
</evidence>
<keyword evidence="2" id="KW-0805">Transcription regulation</keyword>
<dbReference type="EMBL" id="CP121270">
    <property type="protein sequence ID" value="WFP24757.1"/>
    <property type="molecule type" value="Genomic_DNA"/>
</dbReference>
<feature type="compositionally biased region" description="Low complexity" evidence="6">
    <location>
        <begin position="21"/>
        <end position="30"/>
    </location>
</feature>
<dbReference type="CDD" id="cd05466">
    <property type="entry name" value="PBP2_LTTR_substrate"/>
    <property type="match status" value="1"/>
</dbReference>
<dbReference type="GO" id="GO:0032993">
    <property type="term" value="C:protein-DNA complex"/>
    <property type="evidence" value="ECO:0007669"/>
    <property type="project" value="TreeGrafter"/>
</dbReference>
<sequence length="151" mass="15496">MGNGGSGAKVGRCAKTDAQRSRIAARPRATSPRRPRGRTVDLASLRDRSLICLPRGAGIRSVFDAAASVAGGAIRPAIEASSPDAIIELFCSGMGVGILSESIAAADDRVVAVPIRDVDATAHLGLLWRSGNSAAAARFVEIARDAFAVGD</sequence>
<keyword evidence="4" id="KW-0010">Activator</keyword>
<dbReference type="RefSeq" id="WP_242697031.1">
    <property type="nucleotide sequence ID" value="NZ_CP121270.1"/>
</dbReference>
<evidence type="ECO:0000256" key="3">
    <source>
        <dbReference type="ARBA" id="ARBA00023125"/>
    </source>
</evidence>
<dbReference type="GO" id="GO:0003677">
    <property type="term" value="F:DNA binding"/>
    <property type="evidence" value="ECO:0007669"/>
    <property type="project" value="UniProtKB-KW"/>
</dbReference>
<dbReference type="SUPFAM" id="SSF53850">
    <property type="entry name" value="Periplasmic binding protein-like II"/>
    <property type="match status" value="1"/>
</dbReference>
<evidence type="ECO:0000256" key="2">
    <source>
        <dbReference type="ARBA" id="ARBA00023015"/>
    </source>
</evidence>
<dbReference type="AlphaFoldDB" id="A0AAX3T7Z1"/>
<reference evidence="8" key="1">
    <citation type="submission" date="2023-04" db="EMBL/GenBank/DDBJ databases">
        <title>Complete genome sequence of a phthalic acid esters degrading bacterial strain.</title>
        <authorList>
            <person name="Weng L."/>
            <person name="Jia Y."/>
            <person name="Ren L."/>
        </authorList>
    </citation>
    <scope>NUCLEOTIDE SEQUENCE</scope>
    <source>
        <strain evidence="8">RL-LY01</strain>
    </source>
</reference>
<keyword evidence="5" id="KW-0804">Transcription</keyword>
<dbReference type="GO" id="GO:0003700">
    <property type="term" value="F:DNA-binding transcription factor activity"/>
    <property type="evidence" value="ECO:0007669"/>
    <property type="project" value="TreeGrafter"/>
</dbReference>
<keyword evidence="3" id="KW-0238">DNA-binding</keyword>
<evidence type="ECO:0000256" key="1">
    <source>
        <dbReference type="ARBA" id="ARBA00009437"/>
    </source>
</evidence>
<proteinExistence type="inferred from homology"/>
<dbReference type="Gene3D" id="3.40.190.290">
    <property type="match status" value="1"/>
</dbReference>
<accession>A0AAX3T7Z1</accession>
<dbReference type="PANTHER" id="PTHR30346:SF28">
    <property type="entry name" value="HTH-TYPE TRANSCRIPTIONAL REGULATOR CYNR"/>
    <property type="match status" value="1"/>
</dbReference>
<evidence type="ECO:0000259" key="7">
    <source>
        <dbReference type="Pfam" id="PF03466"/>
    </source>
</evidence>
<feature type="region of interest" description="Disordered" evidence="6">
    <location>
        <begin position="1"/>
        <end position="37"/>
    </location>
</feature>
<feature type="domain" description="LysR substrate-binding" evidence="7">
    <location>
        <begin position="32"/>
        <end position="147"/>
    </location>
</feature>
<dbReference type="InterPro" id="IPR005119">
    <property type="entry name" value="LysR_subst-bd"/>
</dbReference>
<protein>
    <submittedName>
        <fullName evidence="8">LysR family transcriptional regulator substrate-binding protein</fullName>
    </submittedName>
</protein>